<sequence length="221" mass="23371">MSGANLSVSSSSRRAGRGRIDKRHAILDAAFVVFAREGYGKASVDAIADEAGVAKPTLYNHFGGKEDLFREAMAAAAAEQATAKSLAVVAGLASDVEDLSGVLADVGYRLLLCHSSDEAWALRRLLYAEISRFPELFDTVWGHGPNQLSEALADRLARLALAGRLRLTDPVRAAEQFVALLTGPLEGRTVLGTRTVSDDELRATVAAAVGTFISAFAVAVE</sequence>
<gene>
    <name evidence="6" type="ORF">AOB60_31290</name>
</gene>
<dbReference type="Proteomes" id="UP000236047">
    <property type="component" value="Unassembled WGS sequence"/>
</dbReference>
<reference evidence="7" key="1">
    <citation type="submission" date="2015-09" db="EMBL/GenBank/DDBJ databases">
        <authorList>
            <person name="Graham D.E."/>
            <person name="Mahan K.M."/>
            <person name="Klingeman D.M."/>
            <person name="Fida T."/>
            <person name="Giannone R.J."/>
            <person name="Hettich R.L."/>
            <person name="Parry R.J."/>
            <person name="Spain J.C."/>
        </authorList>
    </citation>
    <scope>NUCLEOTIDE SEQUENCE [LARGE SCALE GENOMIC DNA]</scope>
    <source>
        <strain evidence="7">JCM 4701</strain>
    </source>
</reference>
<comment type="caution">
    <text evidence="6">The sequence shown here is derived from an EMBL/GenBank/DDBJ whole genome shotgun (WGS) entry which is preliminary data.</text>
</comment>
<dbReference type="PANTHER" id="PTHR30055:SF146">
    <property type="entry name" value="HTH-TYPE TRANSCRIPTIONAL DUAL REGULATOR CECR"/>
    <property type="match status" value="1"/>
</dbReference>
<dbReference type="InterPro" id="IPR001647">
    <property type="entry name" value="HTH_TetR"/>
</dbReference>
<name>A0A2N8PBU7_STRNR</name>
<dbReference type="FunFam" id="1.10.10.60:FF:000141">
    <property type="entry name" value="TetR family transcriptional regulator"/>
    <property type="match status" value="1"/>
</dbReference>
<dbReference type="PROSITE" id="PS50977">
    <property type="entry name" value="HTH_TETR_2"/>
    <property type="match status" value="1"/>
</dbReference>
<accession>A0A2N8PBU7</accession>
<dbReference type="SUPFAM" id="SSF46689">
    <property type="entry name" value="Homeodomain-like"/>
    <property type="match status" value="1"/>
</dbReference>
<evidence type="ECO:0000313" key="7">
    <source>
        <dbReference type="Proteomes" id="UP000236047"/>
    </source>
</evidence>
<dbReference type="Pfam" id="PF00440">
    <property type="entry name" value="TetR_N"/>
    <property type="match status" value="1"/>
</dbReference>
<organism evidence="6 7">
    <name type="scientific">Streptomyces noursei</name>
    <name type="common">Streptomyces albulus</name>
    <dbReference type="NCBI Taxonomy" id="1971"/>
    <lineage>
        <taxon>Bacteria</taxon>
        <taxon>Bacillati</taxon>
        <taxon>Actinomycetota</taxon>
        <taxon>Actinomycetes</taxon>
        <taxon>Kitasatosporales</taxon>
        <taxon>Streptomycetaceae</taxon>
        <taxon>Streptomyces</taxon>
    </lineage>
</organism>
<dbReference type="PRINTS" id="PR00455">
    <property type="entry name" value="HTHTETR"/>
</dbReference>
<evidence type="ECO:0000256" key="4">
    <source>
        <dbReference type="PROSITE-ProRule" id="PRU00335"/>
    </source>
</evidence>
<evidence type="ECO:0000256" key="2">
    <source>
        <dbReference type="ARBA" id="ARBA00023125"/>
    </source>
</evidence>
<protein>
    <submittedName>
        <fullName evidence="6">TetR family transcriptional regulator</fullName>
    </submittedName>
</protein>
<dbReference type="GO" id="GO:0003700">
    <property type="term" value="F:DNA-binding transcription factor activity"/>
    <property type="evidence" value="ECO:0007669"/>
    <property type="project" value="TreeGrafter"/>
</dbReference>
<dbReference type="GO" id="GO:0000976">
    <property type="term" value="F:transcription cis-regulatory region binding"/>
    <property type="evidence" value="ECO:0007669"/>
    <property type="project" value="TreeGrafter"/>
</dbReference>
<evidence type="ECO:0000256" key="1">
    <source>
        <dbReference type="ARBA" id="ARBA00023015"/>
    </source>
</evidence>
<feature type="domain" description="HTH tetR-type" evidence="5">
    <location>
        <begin position="20"/>
        <end position="80"/>
    </location>
</feature>
<dbReference type="RefSeq" id="WP_102925852.1">
    <property type="nucleotide sequence ID" value="NZ_LJSN01000003.1"/>
</dbReference>
<dbReference type="Gene3D" id="1.10.10.60">
    <property type="entry name" value="Homeodomain-like"/>
    <property type="match status" value="1"/>
</dbReference>
<keyword evidence="3" id="KW-0804">Transcription</keyword>
<feature type="DNA-binding region" description="H-T-H motif" evidence="4">
    <location>
        <begin position="43"/>
        <end position="62"/>
    </location>
</feature>
<dbReference type="InterPro" id="IPR039536">
    <property type="entry name" value="TetR_C_Proteobacteria"/>
</dbReference>
<evidence type="ECO:0000256" key="3">
    <source>
        <dbReference type="ARBA" id="ARBA00023163"/>
    </source>
</evidence>
<dbReference type="InterPro" id="IPR036271">
    <property type="entry name" value="Tet_transcr_reg_TetR-rel_C_sf"/>
</dbReference>
<dbReference type="InterPro" id="IPR023772">
    <property type="entry name" value="DNA-bd_HTH_TetR-type_CS"/>
</dbReference>
<dbReference type="InterPro" id="IPR009057">
    <property type="entry name" value="Homeodomain-like_sf"/>
</dbReference>
<dbReference type="GO" id="GO:0045892">
    <property type="term" value="P:negative regulation of DNA-templated transcription"/>
    <property type="evidence" value="ECO:0007669"/>
    <property type="project" value="UniProtKB-ARBA"/>
</dbReference>
<evidence type="ECO:0000313" key="6">
    <source>
        <dbReference type="EMBL" id="PNE38502.1"/>
    </source>
</evidence>
<dbReference type="Gene3D" id="1.10.357.10">
    <property type="entry name" value="Tetracycline Repressor, domain 2"/>
    <property type="match status" value="1"/>
</dbReference>
<dbReference type="EMBL" id="LJSN01000003">
    <property type="protein sequence ID" value="PNE38502.1"/>
    <property type="molecule type" value="Genomic_DNA"/>
</dbReference>
<proteinExistence type="predicted"/>
<keyword evidence="2 4" id="KW-0238">DNA-binding</keyword>
<keyword evidence="1" id="KW-0805">Transcription regulation</keyword>
<evidence type="ECO:0000259" key="5">
    <source>
        <dbReference type="PROSITE" id="PS50977"/>
    </source>
</evidence>
<dbReference type="InterPro" id="IPR050109">
    <property type="entry name" value="HTH-type_TetR-like_transc_reg"/>
</dbReference>
<dbReference type="SUPFAM" id="SSF48498">
    <property type="entry name" value="Tetracyclin repressor-like, C-terminal domain"/>
    <property type="match status" value="1"/>
</dbReference>
<dbReference type="PROSITE" id="PS01081">
    <property type="entry name" value="HTH_TETR_1"/>
    <property type="match status" value="1"/>
</dbReference>
<keyword evidence="7" id="KW-1185">Reference proteome</keyword>
<dbReference type="PANTHER" id="PTHR30055">
    <property type="entry name" value="HTH-TYPE TRANSCRIPTIONAL REGULATOR RUTR"/>
    <property type="match status" value="1"/>
</dbReference>
<dbReference type="AlphaFoldDB" id="A0A2N8PBU7"/>
<dbReference type="Pfam" id="PF14246">
    <property type="entry name" value="TetR_C_7"/>
    <property type="match status" value="1"/>
</dbReference>